<protein>
    <submittedName>
        <fullName evidence="2">Glycosyltransferase</fullName>
    </submittedName>
</protein>
<dbReference type="Pfam" id="PF13579">
    <property type="entry name" value="Glyco_trans_4_4"/>
    <property type="match status" value="1"/>
</dbReference>
<sequence length="378" mass="41327">MKIAIVANTAWYVANFRLNLMRALRHAGHEVVAIAPPDAAHAHDSARITAAGFKHCVWPLSGRGKNPVAELGAVLGLRRWLHEEGVDLVLSYTPKGNIYSALARSCLPCRQIANVSGLGSSFIASNLLTKLVQALYRLTFARIDWVFFQNEDDRQIFLQAGLVSEAKSERIPGSGVDLQHFQPTPLPSAMPLASSSPEPRTFLLIARLLGDKGVREFVEAARMVREDLPQMRFQLLGLAAADNPTAIRAEELSAWLVEGVVSYLGHHSDVRPFIAEAHCVVLPSYREGVPRTLLEAGAMGRPLIATDVPGCRDTITPGRNGWLCTARDPGALADAMTRMALLPRAALEAMGAQSALKMQREFSEEQVIARYLERVGRV</sequence>
<evidence type="ECO:0000259" key="1">
    <source>
        <dbReference type="Pfam" id="PF13579"/>
    </source>
</evidence>
<keyword evidence="3" id="KW-1185">Reference proteome</keyword>
<dbReference type="EMBL" id="JH660693">
    <property type="protein sequence ID" value="EIM31317.1"/>
    <property type="molecule type" value="Genomic_DNA"/>
</dbReference>
<dbReference type="PANTHER" id="PTHR12526">
    <property type="entry name" value="GLYCOSYLTRANSFERASE"/>
    <property type="match status" value="1"/>
</dbReference>
<keyword evidence="2" id="KW-0808">Transferase</keyword>
<dbReference type="GO" id="GO:0016757">
    <property type="term" value="F:glycosyltransferase activity"/>
    <property type="evidence" value="ECO:0007669"/>
    <property type="project" value="UniProtKB-ARBA"/>
</dbReference>
<gene>
    <name evidence="2" type="ORF">LepocDRAFT_00000440</name>
</gene>
<dbReference type="Gene3D" id="3.40.50.2000">
    <property type="entry name" value="Glycogen Phosphorylase B"/>
    <property type="match status" value="2"/>
</dbReference>
<dbReference type="Pfam" id="PF13692">
    <property type="entry name" value="Glyco_trans_1_4"/>
    <property type="match status" value="1"/>
</dbReference>
<accession>I4Z525</accession>
<evidence type="ECO:0000313" key="3">
    <source>
        <dbReference type="Proteomes" id="UP000053899"/>
    </source>
</evidence>
<dbReference type="SUPFAM" id="SSF53756">
    <property type="entry name" value="UDP-Glycosyltransferase/glycogen phosphorylase"/>
    <property type="match status" value="1"/>
</dbReference>
<evidence type="ECO:0000313" key="2">
    <source>
        <dbReference type="EMBL" id="EIM31317.1"/>
    </source>
</evidence>
<dbReference type="Proteomes" id="UP000053899">
    <property type="component" value="Unassembled WGS sequence"/>
</dbReference>
<proteinExistence type="predicted"/>
<dbReference type="PANTHER" id="PTHR12526:SF638">
    <property type="entry name" value="SPORE COAT PROTEIN SA"/>
    <property type="match status" value="1"/>
</dbReference>
<feature type="domain" description="Glycosyltransferase subfamily 4-like N-terminal" evidence="1">
    <location>
        <begin position="18"/>
        <end position="171"/>
    </location>
</feature>
<dbReference type="OrthoDB" id="9775208at2"/>
<dbReference type="RefSeq" id="WP_009453596.1">
    <property type="nucleotide sequence ID" value="NZ_JH660693.1"/>
</dbReference>
<dbReference type="AlphaFoldDB" id="I4Z525"/>
<dbReference type="InterPro" id="IPR028098">
    <property type="entry name" value="Glyco_trans_4-like_N"/>
</dbReference>
<dbReference type="CDD" id="cd03808">
    <property type="entry name" value="GT4_CapM-like"/>
    <property type="match status" value="1"/>
</dbReference>
<dbReference type="HOGENOM" id="CLU_009583_8_1_4"/>
<dbReference type="GeneID" id="92352369"/>
<organism evidence="2 3">
    <name type="scientific">Leptothrix ochracea L12</name>
    <dbReference type="NCBI Taxonomy" id="735332"/>
    <lineage>
        <taxon>Bacteria</taxon>
        <taxon>Pseudomonadati</taxon>
        <taxon>Pseudomonadota</taxon>
        <taxon>Betaproteobacteria</taxon>
        <taxon>Burkholderiales</taxon>
        <taxon>Sphaerotilaceae</taxon>
        <taxon>Leptothrix</taxon>
    </lineage>
</organism>
<reference evidence="2 3" key="1">
    <citation type="submission" date="2012-04" db="EMBL/GenBank/DDBJ databases">
        <title>Improved High-Quality Draft sequence of Leptothrix ochracea L12.</title>
        <authorList>
            <consortium name="US DOE Joint Genome Institute"/>
            <person name="Lucas S."/>
            <person name="Han J."/>
            <person name="Lapidus A."/>
            <person name="Cheng J.-F."/>
            <person name="Goodwin L."/>
            <person name="Pitluck S."/>
            <person name="Peters L."/>
            <person name="Zeytun A."/>
            <person name="Detter J.C."/>
            <person name="Han C."/>
            <person name="Tapia R."/>
            <person name="Land M."/>
            <person name="Hauser L."/>
            <person name="Kyrpides N."/>
            <person name="Ivanova N."/>
            <person name="Pagani I."/>
            <person name="Stepanauskas R."/>
            <person name="Masland D."/>
            <person name="Poulton N."/>
            <person name="Emerson D."/>
            <person name="Fleming E."/>
            <person name="Woyke T."/>
        </authorList>
    </citation>
    <scope>NUCLEOTIDE SEQUENCE [LARGE SCALE GENOMIC DNA]</scope>
    <source>
        <strain evidence="2 3">L12</strain>
    </source>
</reference>
<name>I4Z525_9BURK</name>